<reference evidence="2 3" key="1">
    <citation type="journal article" date="2011" name="Proc. Natl. Acad. Sci. U.S.A.">
        <title>Evolutionary erosion of yeast sex chromosomes by mating-type switching accidents.</title>
        <authorList>
            <person name="Gordon J.L."/>
            <person name="Armisen D."/>
            <person name="Proux-Wera E."/>
            <person name="Oheigeartaigh S.S."/>
            <person name="Byrne K.P."/>
            <person name="Wolfe K.H."/>
        </authorList>
    </citation>
    <scope>NUCLEOTIDE SEQUENCE [LARGE SCALE GENOMIC DNA]</scope>
    <source>
        <strain evidence="3">ATCC 22294 / BCRC 22015 / CBS 2517 / CECT 1963 / NBRC 1671 / NRRL Y-8276</strain>
    </source>
</reference>
<gene>
    <name evidence="2" type="primary">KAFR0B02880</name>
    <name evidence="2" type="ORF">KAFR_0B02880</name>
</gene>
<dbReference type="InParanoid" id="H2AQD5"/>
<organism evidence="2 3">
    <name type="scientific">Kazachstania africana (strain ATCC 22294 / BCRC 22015 / CBS 2517 / CECT 1963 / NBRC 1671 / NRRL Y-8276)</name>
    <name type="common">Yeast</name>
    <name type="synonym">Kluyveromyces africanus</name>
    <dbReference type="NCBI Taxonomy" id="1071382"/>
    <lineage>
        <taxon>Eukaryota</taxon>
        <taxon>Fungi</taxon>
        <taxon>Dikarya</taxon>
        <taxon>Ascomycota</taxon>
        <taxon>Saccharomycotina</taxon>
        <taxon>Saccharomycetes</taxon>
        <taxon>Saccharomycetales</taxon>
        <taxon>Saccharomycetaceae</taxon>
        <taxon>Kazachstania</taxon>
    </lineage>
</organism>
<evidence type="ECO:0000313" key="3">
    <source>
        <dbReference type="Proteomes" id="UP000005220"/>
    </source>
</evidence>
<sequence length="254" mass="29682">MAAGNGSNYKARLKKTSSLFELPPFSVSWTSSRSKKGEDGNISSLLTTPLRRPRRGPVRNSRVEQEEKMPEKSVPTQYDIDTNGFGLDNPNEANIAYDYSPFSDKKSLCKTRIENYLFNERSLHVLTFHKHFHTNLGDSESFRPDIHWDCGNDDDEAENGSILIDYPESFNFEIGDPKNRHKEVLKFLNYSNLFNEYSYSEKRTRHRDLLKEHEELIALRRELKENPIKSLGSLEEKCHYIYKKDQLSKRKKRL</sequence>
<evidence type="ECO:0000313" key="2">
    <source>
        <dbReference type="EMBL" id="CCF56585.1"/>
    </source>
</evidence>
<dbReference type="Proteomes" id="UP000005220">
    <property type="component" value="Chromosome 2"/>
</dbReference>
<dbReference type="OrthoDB" id="4061647at2759"/>
<name>H2AQD5_KAZAF</name>
<feature type="region of interest" description="Disordered" evidence="1">
    <location>
        <begin position="27"/>
        <end position="78"/>
    </location>
</feature>
<dbReference type="GeneID" id="13882967"/>
<protein>
    <submittedName>
        <fullName evidence="2">Uncharacterized protein</fullName>
    </submittedName>
</protein>
<dbReference type="AlphaFoldDB" id="H2AQD5"/>
<dbReference type="FunCoup" id="H2AQD5">
    <property type="interactions" value="256"/>
</dbReference>
<accession>H2AQD5</accession>
<dbReference type="RefSeq" id="XP_003955720.1">
    <property type="nucleotide sequence ID" value="XM_003955671.1"/>
</dbReference>
<dbReference type="HOGENOM" id="CLU_1094440_0_0_1"/>
<dbReference type="EMBL" id="HE650822">
    <property type="protein sequence ID" value="CCF56585.1"/>
    <property type="molecule type" value="Genomic_DNA"/>
</dbReference>
<keyword evidence="3" id="KW-1185">Reference proteome</keyword>
<dbReference type="KEGG" id="kaf:KAFR_0B02880"/>
<dbReference type="STRING" id="1071382.H2AQD5"/>
<evidence type="ECO:0000256" key="1">
    <source>
        <dbReference type="SAM" id="MobiDB-lite"/>
    </source>
</evidence>
<proteinExistence type="predicted"/>
<feature type="compositionally biased region" description="Basic and acidic residues" evidence="1">
    <location>
        <begin position="61"/>
        <end position="71"/>
    </location>
</feature>